<dbReference type="Proteomes" id="UP001231362">
    <property type="component" value="Unassembled WGS sequence"/>
</dbReference>
<evidence type="ECO:0000313" key="1">
    <source>
        <dbReference type="EMBL" id="MDQ0153771.1"/>
    </source>
</evidence>
<organism evidence="1 2">
    <name type="scientific">Anoxybacillus andreesenii</name>
    <dbReference type="NCBI Taxonomy" id="1325932"/>
    <lineage>
        <taxon>Bacteria</taxon>
        <taxon>Bacillati</taxon>
        <taxon>Bacillota</taxon>
        <taxon>Bacilli</taxon>
        <taxon>Bacillales</taxon>
        <taxon>Anoxybacillaceae</taxon>
        <taxon>Anoxybacillus</taxon>
    </lineage>
</organism>
<dbReference type="RefSeq" id="WP_307148401.1">
    <property type="nucleotide sequence ID" value="NZ_JAUSTU010000001.1"/>
</dbReference>
<accession>A0ABT9UYJ9</accession>
<dbReference type="EMBL" id="JAUSTU010000001">
    <property type="protein sequence ID" value="MDQ0153771.1"/>
    <property type="molecule type" value="Genomic_DNA"/>
</dbReference>
<dbReference type="InterPro" id="IPR020945">
    <property type="entry name" value="DMSO/NO3_reduct_chaperone"/>
</dbReference>
<dbReference type="InterPro" id="IPR036411">
    <property type="entry name" value="TorD-like_sf"/>
</dbReference>
<sequence length="194" mass="22982">MIETNEQLYGQLALTNILASVWLGDWDRYEEIFAQLTEEMKEHFQFHSHYEREDVTLWHENYFNIPGDYFVSPYYSSYTIKKDGGEEGKRNLLCLIGMYERLGFYFPLQQDLYPDHIGCLTTFLAAVLQEKIKAAELEDRELFDQLTSLEREIVKKYIIPVSVGMKHLGSTRMQNPFFEQFLPFYVDVMKELSI</sequence>
<name>A0ABT9UYJ9_9BACL</name>
<evidence type="ECO:0000313" key="2">
    <source>
        <dbReference type="Proteomes" id="UP001231362"/>
    </source>
</evidence>
<dbReference type="SUPFAM" id="SSF89155">
    <property type="entry name" value="TorD-like"/>
    <property type="match status" value="1"/>
</dbReference>
<evidence type="ECO:0008006" key="3">
    <source>
        <dbReference type="Google" id="ProtNLM"/>
    </source>
</evidence>
<dbReference type="Pfam" id="PF02613">
    <property type="entry name" value="Nitrate_red_del"/>
    <property type="match status" value="1"/>
</dbReference>
<protein>
    <recommendedName>
        <fullName evidence="3">Nitrate reductase delta subunit</fullName>
    </recommendedName>
</protein>
<gene>
    <name evidence="1" type="ORF">J2S07_000069</name>
</gene>
<keyword evidence="2" id="KW-1185">Reference proteome</keyword>
<dbReference type="Gene3D" id="1.10.3480.10">
    <property type="entry name" value="TorD-like"/>
    <property type="match status" value="1"/>
</dbReference>
<reference evidence="1 2" key="1">
    <citation type="submission" date="2023-07" db="EMBL/GenBank/DDBJ databases">
        <title>Genomic Encyclopedia of Type Strains, Phase IV (KMG-IV): sequencing the most valuable type-strain genomes for metagenomic binning, comparative biology and taxonomic classification.</title>
        <authorList>
            <person name="Goeker M."/>
        </authorList>
    </citation>
    <scope>NUCLEOTIDE SEQUENCE [LARGE SCALE GENOMIC DNA]</scope>
    <source>
        <strain evidence="1 2">DSM 23948</strain>
    </source>
</reference>
<proteinExistence type="predicted"/>
<comment type="caution">
    <text evidence="1">The sequence shown here is derived from an EMBL/GenBank/DDBJ whole genome shotgun (WGS) entry which is preliminary data.</text>
</comment>